<dbReference type="Proteomes" id="UP001237642">
    <property type="component" value="Unassembled WGS sequence"/>
</dbReference>
<name>A0AAD8HVE5_9APIA</name>
<reference evidence="3" key="1">
    <citation type="submission" date="2023-02" db="EMBL/GenBank/DDBJ databases">
        <title>Genome of toxic invasive species Heracleum sosnowskyi carries increased number of genes despite the absence of recent whole-genome duplications.</title>
        <authorList>
            <person name="Schelkunov M."/>
            <person name="Shtratnikova V."/>
            <person name="Makarenko M."/>
            <person name="Klepikova A."/>
            <person name="Omelchenko D."/>
            <person name="Novikova G."/>
            <person name="Obukhova E."/>
            <person name="Bogdanov V."/>
            <person name="Penin A."/>
            <person name="Logacheva M."/>
        </authorList>
    </citation>
    <scope>NUCLEOTIDE SEQUENCE</scope>
    <source>
        <strain evidence="3">Hsosn_3</strain>
        <tissue evidence="3">Leaf</tissue>
    </source>
</reference>
<dbReference type="AlphaFoldDB" id="A0AAD8HVE5"/>
<evidence type="ECO:0000313" key="3">
    <source>
        <dbReference type="EMBL" id="KAK1373911.1"/>
    </source>
</evidence>
<dbReference type="PANTHER" id="PTHR33184">
    <property type="entry name" value="PROTEIN TAPETUM DETERMINANT 1-LIKE-RELATED"/>
    <property type="match status" value="1"/>
</dbReference>
<dbReference type="GO" id="GO:0001709">
    <property type="term" value="P:cell fate determination"/>
    <property type="evidence" value="ECO:0007669"/>
    <property type="project" value="TreeGrafter"/>
</dbReference>
<sequence>MVKYDFLTILLFILIIKGCHGCSTANIKVIVGLSGKEIQGKPEYAVLVYNTCDCPVGGIILSCPDFKTIEPIDPTIFVRYSDGRCLINQGNTIYPGTYLGFSYAWDEEFNLPAIDSYPVC</sequence>
<gene>
    <name evidence="3" type="ORF">POM88_030104</name>
    <name evidence="4" type="ORF">POM88_030107</name>
</gene>
<evidence type="ECO:0000313" key="5">
    <source>
        <dbReference type="Proteomes" id="UP001237642"/>
    </source>
</evidence>
<dbReference type="EMBL" id="JAUIZM010000007">
    <property type="protein sequence ID" value="KAK1373911.1"/>
    <property type="molecule type" value="Genomic_DNA"/>
</dbReference>
<feature type="signal peptide" evidence="2">
    <location>
        <begin position="1"/>
        <end position="21"/>
    </location>
</feature>
<evidence type="ECO:0000256" key="1">
    <source>
        <dbReference type="ARBA" id="ARBA00022729"/>
    </source>
</evidence>
<comment type="caution">
    <text evidence="3">The sequence shown here is derived from an EMBL/GenBank/DDBJ whole genome shotgun (WGS) entry which is preliminary data.</text>
</comment>
<evidence type="ECO:0000313" key="4">
    <source>
        <dbReference type="EMBL" id="KAK1373914.1"/>
    </source>
</evidence>
<dbReference type="Pfam" id="PF24068">
    <property type="entry name" value="TPD1_C"/>
    <property type="match status" value="1"/>
</dbReference>
<accession>A0AAD8HVE5</accession>
<keyword evidence="1 2" id="KW-0732">Signal</keyword>
<protein>
    <submittedName>
        <fullName evidence="3">Uncharacterized protein</fullName>
    </submittedName>
</protein>
<feature type="chain" id="PRO_5042442239" evidence="2">
    <location>
        <begin position="22"/>
        <end position="120"/>
    </location>
</feature>
<dbReference type="PANTHER" id="PTHR33184:SF72">
    <property type="entry name" value="BETA-1,3-N-ACETYLGLUCOSAMINYLTRANSFERASE FAMILY PROTEIN"/>
    <property type="match status" value="1"/>
</dbReference>
<organism evidence="3 5">
    <name type="scientific">Heracleum sosnowskyi</name>
    <dbReference type="NCBI Taxonomy" id="360622"/>
    <lineage>
        <taxon>Eukaryota</taxon>
        <taxon>Viridiplantae</taxon>
        <taxon>Streptophyta</taxon>
        <taxon>Embryophyta</taxon>
        <taxon>Tracheophyta</taxon>
        <taxon>Spermatophyta</taxon>
        <taxon>Magnoliopsida</taxon>
        <taxon>eudicotyledons</taxon>
        <taxon>Gunneridae</taxon>
        <taxon>Pentapetalae</taxon>
        <taxon>asterids</taxon>
        <taxon>campanulids</taxon>
        <taxon>Apiales</taxon>
        <taxon>Apiaceae</taxon>
        <taxon>Apioideae</taxon>
        <taxon>apioid superclade</taxon>
        <taxon>Tordylieae</taxon>
        <taxon>Tordyliinae</taxon>
        <taxon>Heracleum</taxon>
    </lineage>
</organism>
<reference evidence="3" key="2">
    <citation type="submission" date="2023-05" db="EMBL/GenBank/DDBJ databases">
        <authorList>
            <person name="Schelkunov M.I."/>
        </authorList>
    </citation>
    <scope>NUCLEOTIDE SEQUENCE</scope>
    <source>
        <strain evidence="3">Hsosn_3</strain>
        <tissue evidence="3">Leaf</tissue>
    </source>
</reference>
<dbReference type="InterPro" id="IPR040361">
    <property type="entry name" value="TPD1"/>
</dbReference>
<proteinExistence type="predicted"/>
<dbReference type="EMBL" id="JAUIZM010000007">
    <property type="protein sequence ID" value="KAK1373914.1"/>
    <property type="molecule type" value="Genomic_DNA"/>
</dbReference>
<keyword evidence="5" id="KW-1185">Reference proteome</keyword>
<evidence type="ECO:0000256" key="2">
    <source>
        <dbReference type="SAM" id="SignalP"/>
    </source>
</evidence>